<dbReference type="PaxDb" id="284590-Q6CTA3"/>
<dbReference type="InterPro" id="IPR050675">
    <property type="entry name" value="OAF3"/>
</dbReference>
<keyword evidence="3" id="KW-0805">Transcription regulation</keyword>
<dbReference type="InParanoid" id="Q6CTA3"/>
<dbReference type="Pfam" id="PF00172">
    <property type="entry name" value="Zn_clus"/>
    <property type="match status" value="1"/>
</dbReference>
<dbReference type="AlphaFoldDB" id="Q6CTA3"/>
<dbReference type="PANTHER" id="PTHR31069:SF29">
    <property type="entry name" value="OLEATE-ACTIVATED TRANSCRIPTION FACTOR 1-RELATED"/>
    <property type="match status" value="1"/>
</dbReference>
<dbReference type="InterPro" id="IPR036864">
    <property type="entry name" value="Zn2-C6_fun-type_DNA-bd_sf"/>
</dbReference>
<keyword evidence="4" id="KW-0238">DNA-binding</keyword>
<dbReference type="GeneID" id="2892339"/>
<feature type="compositionally biased region" description="Polar residues" evidence="7">
    <location>
        <begin position="7"/>
        <end position="16"/>
    </location>
</feature>
<organism evidence="9 10">
    <name type="scientific">Kluyveromyces lactis (strain ATCC 8585 / CBS 2359 / DSM 70799 / NBRC 1267 / NRRL Y-1140 / WM37)</name>
    <name type="common">Yeast</name>
    <name type="synonym">Candida sphaerica</name>
    <dbReference type="NCBI Taxonomy" id="284590"/>
    <lineage>
        <taxon>Eukaryota</taxon>
        <taxon>Fungi</taxon>
        <taxon>Dikarya</taxon>
        <taxon>Ascomycota</taxon>
        <taxon>Saccharomycotina</taxon>
        <taxon>Saccharomycetes</taxon>
        <taxon>Saccharomycetales</taxon>
        <taxon>Saccharomycetaceae</taxon>
        <taxon>Kluyveromyces</taxon>
    </lineage>
</organism>
<evidence type="ECO:0000313" key="10">
    <source>
        <dbReference type="Proteomes" id="UP000000598"/>
    </source>
</evidence>
<dbReference type="GO" id="GO:0000978">
    <property type="term" value="F:RNA polymerase II cis-regulatory region sequence-specific DNA binding"/>
    <property type="evidence" value="ECO:0007669"/>
    <property type="project" value="TreeGrafter"/>
</dbReference>
<name>Q6CTA3_KLULA</name>
<dbReference type="RefSeq" id="XP_452836.1">
    <property type="nucleotide sequence ID" value="XM_452836.1"/>
</dbReference>
<evidence type="ECO:0000256" key="4">
    <source>
        <dbReference type="ARBA" id="ARBA00023125"/>
    </source>
</evidence>
<evidence type="ECO:0000259" key="8">
    <source>
        <dbReference type="PROSITE" id="PS50048"/>
    </source>
</evidence>
<dbReference type="SUPFAM" id="SSF57701">
    <property type="entry name" value="Zn2/Cys6 DNA-binding domain"/>
    <property type="match status" value="1"/>
</dbReference>
<evidence type="ECO:0000256" key="2">
    <source>
        <dbReference type="ARBA" id="ARBA00022833"/>
    </source>
</evidence>
<evidence type="ECO:0000256" key="5">
    <source>
        <dbReference type="ARBA" id="ARBA00023163"/>
    </source>
</evidence>
<dbReference type="SMART" id="SM00066">
    <property type="entry name" value="GAL4"/>
    <property type="match status" value="1"/>
</dbReference>
<reference evidence="9 10" key="1">
    <citation type="journal article" date="2004" name="Nature">
        <title>Genome evolution in yeasts.</title>
        <authorList>
            <consortium name="Genolevures"/>
            <person name="Dujon B."/>
            <person name="Sherman D."/>
            <person name="Fischer G."/>
            <person name="Durrens P."/>
            <person name="Casaregola S."/>
            <person name="Lafontaine I."/>
            <person name="de Montigny J."/>
            <person name="Marck C."/>
            <person name="Neuveglise C."/>
            <person name="Talla E."/>
            <person name="Goffard N."/>
            <person name="Frangeul L."/>
            <person name="Aigle M."/>
            <person name="Anthouard V."/>
            <person name="Babour A."/>
            <person name="Barbe V."/>
            <person name="Barnay S."/>
            <person name="Blanchin S."/>
            <person name="Beckerich J.M."/>
            <person name="Beyne E."/>
            <person name="Bleykasten C."/>
            <person name="Boisrame A."/>
            <person name="Boyer J."/>
            <person name="Cattolico L."/>
            <person name="Confanioleri F."/>
            <person name="de Daruvar A."/>
            <person name="Despons L."/>
            <person name="Fabre E."/>
            <person name="Fairhead C."/>
            <person name="Ferry-Dumazet H."/>
            <person name="Groppi A."/>
            <person name="Hantraye F."/>
            <person name="Hennequin C."/>
            <person name="Jauniaux N."/>
            <person name="Joyet P."/>
            <person name="Kachouri R."/>
            <person name="Kerrest A."/>
            <person name="Koszul R."/>
            <person name="Lemaire M."/>
            <person name="Lesur I."/>
            <person name="Ma L."/>
            <person name="Muller H."/>
            <person name="Nicaud J.M."/>
            <person name="Nikolski M."/>
            <person name="Oztas S."/>
            <person name="Ozier-Kalogeropoulos O."/>
            <person name="Pellenz S."/>
            <person name="Potier S."/>
            <person name="Richard G.F."/>
            <person name="Straub M.L."/>
            <person name="Suleau A."/>
            <person name="Swennene D."/>
            <person name="Tekaia F."/>
            <person name="Wesolowski-Louvel M."/>
            <person name="Westhof E."/>
            <person name="Wirth B."/>
            <person name="Zeniou-Meyer M."/>
            <person name="Zivanovic I."/>
            <person name="Bolotin-Fukuhara M."/>
            <person name="Thierry A."/>
            <person name="Bouchier C."/>
            <person name="Caudron B."/>
            <person name="Scarpelli C."/>
            <person name="Gaillardin C."/>
            <person name="Weissenbach J."/>
            <person name="Wincker P."/>
            <person name="Souciet J.L."/>
        </authorList>
    </citation>
    <scope>NUCLEOTIDE SEQUENCE [LARGE SCALE GENOMIC DNA]</scope>
    <source>
        <strain evidence="10">ATCC 8585 / CBS 2359 / DSM 70799 / NBRC 1267 / NRRL Y-1140 / WM37</strain>
    </source>
</reference>
<dbReference type="CDD" id="cd00067">
    <property type="entry name" value="GAL4"/>
    <property type="match status" value="1"/>
</dbReference>
<dbReference type="eggNOG" id="ENOG502RJ72">
    <property type="taxonomic scope" value="Eukaryota"/>
</dbReference>
<gene>
    <name evidence="9" type="ORF">KLLA0_C14212g</name>
</gene>
<feature type="region of interest" description="Disordered" evidence="7">
    <location>
        <begin position="1"/>
        <end position="63"/>
    </location>
</feature>
<dbReference type="GO" id="GO:0008270">
    <property type="term" value="F:zinc ion binding"/>
    <property type="evidence" value="ECO:0007669"/>
    <property type="project" value="InterPro"/>
</dbReference>
<dbReference type="InterPro" id="IPR001138">
    <property type="entry name" value="Zn2Cys6_DnaBD"/>
</dbReference>
<dbReference type="GO" id="GO:0005634">
    <property type="term" value="C:nucleus"/>
    <property type="evidence" value="ECO:0007669"/>
    <property type="project" value="TreeGrafter"/>
</dbReference>
<dbReference type="GO" id="GO:0045944">
    <property type="term" value="P:positive regulation of transcription by RNA polymerase II"/>
    <property type="evidence" value="ECO:0007669"/>
    <property type="project" value="TreeGrafter"/>
</dbReference>
<keyword evidence="2" id="KW-0862">Zinc</keyword>
<accession>Q6CTA3</accession>
<dbReference type="OMA" id="LAMMQRD"/>
<dbReference type="Gene3D" id="4.10.240.10">
    <property type="entry name" value="Zn(2)-C6 fungal-type DNA-binding domain"/>
    <property type="match status" value="1"/>
</dbReference>
<dbReference type="KEGG" id="kla:KLLA0_C14212g"/>
<evidence type="ECO:0000313" key="9">
    <source>
        <dbReference type="EMBL" id="CAH01687.1"/>
    </source>
</evidence>
<feature type="compositionally biased region" description="Low complexity" evidence="7">
    <location>
        <begin position="30"/>
        <end position="52"/>
    </location>
</feature>
<evidence type="ECO:0000256" key="3">
    <source>
        <dbReference type="ARBA" id="ARBA00023015"/>
    </source>
</evidence>
<protein>
    <submittedName>
        <fullName evidence="9">KLLA0C14212p</fullName>
    </submittedName>
</protein>
<keyword evidence="5" id="KW-0804">Transcription</keyword>
<feature type="domain" description="Zn(2)-C6 fungal-type" evidence="8">
    <location>
        <begin position="74"/>
        <end position="103"/>
    </location>
</feature>
<dbReference type="HOGENOM" id="CLU_008453_0_0_1"/>
<dbReference type="PANTHER" id="PTHR31069">
    <property type="entry name" value="OLEATE-ACTIVATED TRANSCRIPTION FACTOR 1-RELATED"/>
    <property type="match status" value="1"/>
</dbReference>
<evidence type="ECO:0000256" key="7">
    <source>
        <dbReference type="SAM" id="MobiDB-lite"/>
    </source>
</evidence>
<evidence type="ECO:0000256" key="1">
    <source>
        <dbReference type="ARBA" id="ARBA00022723"/>
    </source>
</evidence>
<keyword evidence="10" id="KW-1185">Reference proteome</keyword>
<dbReference type="CDD" id="cd12148">
    <property type="entry name" value="fungal_TF_MHR"/>
    <property type="match status" value="1"/>
</dbReference>
<dbReference type="PROSITE" id="PS00463">
    <property type="entry name" value="ZN2_CY6_FUNGAL_1"/>
    <property type="match status" value="1"/>
</dbReference>
<sequence>MAPKEWNTVSQANNRGSPTSDESYSHSHSHSQPSTIDKSTPSSNTSNNSSSTVGVNKNNAGNKRVMKRNRVSYVCYACRRRKTRCDRGNPCSKCVALSTECVYSISEMNNGNKVSATQVLAETSGTALPNSTADIVATAISDPALSNLLPLQQLSAMLPHFQQQSKSIKPPMGSAVPLQPPEVDISSSTVHADAMRIVKLEEEVAFWKNKANSMVPPGALNSLPRSYTDAPVDSPHSSAFTESSLSNPARIPFYPHSIDNAANGKGFGQIRISLEDSEKTFFIHEQLRALHPPFGFISLVFRDPHLTCSFASIYGFTYTKIIEFVGDKDDITIQNVMKFGGSSLISGEHSLIYYCDPGMIKHLQWARKQNVLKAVPTVVFTKGDRLEDFIKSEYPPVLQTLLSDILETLPPTGAGITFYLFQFLKSIYPFYPYLDVEPFLESIYRMISYEDATGAPTGKARWNLSKDNLRNDLENLAIFMVILQISHDFLTVSLNEDVKMDCIALGLHKLDFTYDKWLSLSQRILTLLNVDRFYSEDIFCCMLYQRICCSFSPRESNLLLDQHLLLHSGQLLQTALVLGLHKDPTDYKLMFNPSLIPQRVINYRRKLWLGLCNSIFQETLPLGFTAKIEQYHDYFFKNLDYTSFMESVRNSMTSSGKFDYQLINLAIKKYQLGLLMAKINKACTDFVPAAVSEILFMISKLEAEVLKFESLKDYPGDTQATIKLPSTTCTMDIAEVLRCEIVIMKLATSSLIHNVLWSLYLKVEVKLKSEENATFYRLHSTLFEMMVFNCFKFYSFLSDLMFNKYEKDTAQFRYVLAKHIQQSYLRVSLCFLSILLKLALVEKDLEMTERHAASTVVENINAPTVSVSKLQLVKELYDLTEKCFISLATQSKKYDLLKTSLFYNKTQCLFAYFIQILQMDRILDVSTRFWDFKLCNKPIPQKVVTSIARKWGLDVEHAETIRTNFYLHSSLHLIDADVWIHLQKRLVKLNLPSANLSSNAFEKDPLYSAASSVDAPMDLNLDLSNFFDLDANLGFPSFSF</sequence>
<proteinExistence type="predicted"/>
<keyword evidence="6" id="KW-0539">Nucleus</keyword>
<dbReference type="GO" id="GO:0000981">
    <property type="term" value="F:DNA-binding transcription factor activity, RNA polymerase II-specific"/>
    <property type="evidence" value="ECO:0007669"/>
    <property type="project" value="InterPro"/>
</dbReference>
<keyword evidence="1" id="KW-0479">Metal-binding</keyword>
<dbReference type="EMBL" id="CR382123">
    <property type="protein sequence ID" value="CAH01687.1"/>
    <property type="molecule type" value="Genomic_DNA"/>
</dbReference>
<evidence type="ECO:0000256" key="6">
    <source>
        <dbReference type="ARBA" id="ARBA00023242"/>
    </source>
</evidence>
<dbReference type="PROSITE" id="PS50048">
    <property type="entry name" value="ZN2_CY6_FUNGAL_2"/>
    <property type="match status" value="1"/>
</dbReference>
<dbReference type="Proteomes" id="UP000000598">
    <property type="component" value="Chromosome C"/>
</dbReference>